<dbReference type="SMART" id="SM00426">
    <property type="entry name" value="TEA"/>
    <property type="match status" value="1"/>
</dbReference>
<dbReference type="GO" id="GO:0005667">
    <property type="term" value="C:transcription regulator complex"/>
    <property type="evidence" value="ECO:0007669"/>
    <property type="project" value="TreeGrafter"/>
</dbReference>
<dbReference type="PRINTS" id="PR00065">
    <property type="entry name" value="TEADOMAIN"/>
</dbReference>
<dbReference type="PROSITE" id="PS00554">
    <property type="entry name" value="TEA_1"/>
    <property type="match status" value="1"/>
</dbReference>
<accession>K1QV52</accession>
<dbReference type="InterPro" id="IPR000818">
    <property type="entry name" value="TEA/ATTS_dom"/>
</dbReference>
<keyword evidence="3 7" id="KW-0805">Transcription regulation</keyword>
<keyword evidence="5 7" id="KW-0804">Transcription</keyword>
<dbReference type="PIRSF" id="PIRSF002603">
    <property type="entry name" value="TEF"/>
    <property type="match status" value="1"/>
</dbReference>
<comment type="subcellular location">
    <subcellularLocation>
        <location evidence="1 7">Nucleus</location>
    </subcellularLocation>
</comment>
<evidence type="ECO:0000256" key="5">
    <source>
        <dbReference type="ARBA" id="ARBA00023163"/>
    </source>
</evidence>
<dbReference type="PANTHER" id="PTHR11834:SF0">
    <property type="entry name" value="PROTEIN SCALLOPED"/>
    <property type="match status" value="1"/>
</dbReference>
<proteinExistence type="predicted"/>
<dbReference type="PANTHER" id="PTHR11834">
    <property type="entry name" value="TRANSCRIPTIONAL ENHANCER FACTOR TEF RELATED"/>
    <property type="match status" value="1"/>
</dbReference>
<protein>
    <submittedName>
        <fullName evidence="8">Transcriptional enhancer factor TEF-1</fullName>
    </submittedName>
</protein>
<dbReference type="GO" id="GO:0005634">
    <property type="term" value="C:nucleus"/>
    <property type="evidence" value="ECO:0007669"/>
    <property type="project" value="UniProtKB-SubCell"/>
</dbReference>
<dbReference type="AlphaFoldDB" id="K1QV52"/>
<dbReference type="GO" id="GO:0048568">
    <property type="term" value="P:embryonic organ development"/>
    <property type="evidence" value="ECO:0007669"/>
    <property type="project" value="TreeGrafter"/>
</dbReference>
<gene>
    <name evidence="8" type="ORF">CGI_10013700</name>
</gene>
<evidence type="ECO:0000256" key="3">
    <source>
        <dbReference type="ARBA" id="ARBA00023015"/>
    </source>
</evidence>
<dbReference type="GO" id="GO:0035329">
    <property type="term" value="P:hippo signaling"/>
    <property type="evidence" value="ECO:0007669"/>
    <property type="project" value="InterPro"/>
</dbReference>
<evidence type="ECO:0000256" key="4">
    <source>
        <dbReference type="ARBA" id="ARBA00023125"/>
    </source>
</evidence>
<organism evidence="8">
    <name type="scientific">Magallana gigas</name>
    <name type="common">Pacific oyster</name>
    <name type="synonym">Crassostrea gigas</name>
    <dbReference type="NCBI Taxonomy" id="29159"/>
    <lineage>
        <taxon>Eukaryota</taxon>
        <taxon>Metazoa</taxon>
        <taxon>Spiralia</taxon>
        <taxon>Lophotrochozoa</taxon>
        <taxon>Mollusca</taxon>
        <taxon>Bivalvia</taxon>
        <taxon>Autobranchia</taxon>
        <taxon>Pteriomorphia</taxon>
        <taxon>Ostreida</taxon>
        <taxon>Ostreoidea</taxon>
        <taxon>Ostreidae</taxon>
        <taxon>Magallana</taxon>
    </lineage>
</organism>
<reference evidence="8" key="1">
    <citation type="journal article" date="2012" name="Nature">
        <title>The oyster genome reveals stress adaptation and complexity of shell formation.</title>
        <authorList>
            <person name="Zhang G."/>
            <person name="Fang X."/>
            <person name="Guo X."/>
            <person name="Li L."/>
            <person name="Luo R."/>
            <person name="Xu F."/>
            <person name="Yang P."/>
            <person name="Zhang L."/>
            <person name="Wang X."/>
            <person name="Qi H."/>
            <person name="Xiong Z."/>
            <person name="Que H."/>
            <person name="Xie Y."/>
            <person name="Holland P.W."/>
            <person name="Paps J."/>
            <person name="Zhu Y."/>
            <person name="Wu F."/>
            <person name="Chen Y."/>
            <person name="Wang J."/>
            <person name="Peng C."/>
            <person name="Meng J."/>
            <person name="Yang L."/>
            <person name="Liu J."/>
            <person name="Wen B."/>
            <person name="Zhang N."/>
            <person name="Huang Z."/>
            <person name="Zhu Q."/>
            <person name="Feng Y."/>
            <person name="Mount A."/>
            <person name="Hedgecock D."/>
            <person name="Xu Z."/>
            <person name="Liu Y."/>
            <person name="Domazet-Loso T."/>
            <person name="Du Y."/>
            <person name="Sun X."/>
            <person name="Zhang S."/>
            <person name="Liu B."/>
            <person name="Cheng P."/>
            <person name="Jiang X."/>
            <person name="Li J."/>
            <person name="Fan D."/>
            <person name="Wang W."/>
            <person name="Fu W."/>
            <person name="Wang T."/>
            <person name="Wang B."/>
            <person name="Zhang J."/>
            <person name="Peng Z."/>
            <person name="Li Y."/>
            <person name="Li N."/>
            <person name="Wang J."/>
            <person name="Chen M."/>
            <person name="He Y."/>
            <person name="Tan F."/>
            <person name="Song X."/>
            <person name="Zheng Q."/>
            <person name="Huang R."/>
            <person name="Yang H."/>
            <person name="Du X."/>
            <person name="Chen L."/>
            <person name="Yang M."/>
            <person name="Gaffney P.M."/>
            <person name="Wang S."/>
            <person name="Luo L."/>
            <person name="She Z."/>
            <person name="Ming Y."/>
            <person name="Huang W."/>
            <person name="Zhang S."/>
            <person name="Huang B."/>
            <person name="Zhang Y."/>
            <person name="Qu T."/>
            <person name="Ni P."/>
            <person name="Miao G."/>
            <person name="Wang J."/>
            <person name="Wang Q."/>
            <person name="Steinberg C.E."/>
            <person name="Wang H."/>
            <person name="Li N."/>
            <person name="Qian L."/>
            <person name="Zhang G."/>
            <person name="Li Y."/>
            <person name="Yang H."/>
            <person name="Liu X."/>
            <person name="Wang J."/>
            <person name="Yin Y."/>
            <person name="Wang J."/>
        </authorList>
    </citation>
    <scope>NUCLEOTIDE SEQUENCE [LARGE SCALE GENOMIC DNA]</scope>
    <source>
        <strain evidence="8">05x7-T-G4-1.051#20</strain>
    </source>
</reference>
<dbReference type="PROSITE" id="PS51088">
    <property type="entry name" value="TEA_2"/>
    <property type="match status" value="1"/>
</dbReference>
<sequence>MQDAGLAKPKARPEDVVNQDLKSTLRVLYNIFTKYKGRNELIARYIKLRTGKTRTRKQVSSHIQVLARRKAKEIQAQLKSIPMQDQAAKDKALQSMASMSSAQIVSASAIHNKALAQGIPMPNVRPSYPGGPSGSQFWQNNMGPQEDVKPQFGNYNPDVKPPTSMNSESVSPAWQGRSIAGPKLRLVEFSAFLEQTRDPDTFHKHLFVHIGSNASYSDPLLEAVDIRQIYDKFPEKKGGLKELYDKGPQSAFFLVKFWADINTNVQDESGTFYGVTSQYESNENMAITCSTKVCSFGKQVVEKVEVVSNRDTQETLMCISYVFEVSTSEHGAQHHIYRLVKD</sequence>
<dbReference type="GO" id="GO:0000981">
    <property type="term" value="F:DNA-binding transcription factor activity, RNA polymerase II-specific"/>
    <property type="evidence" value="ECO:0007669"/>
    <property type="project" value="TreeGrafter"/>
</dbReference>
<keyword evidence="4 7" id="KW-0238">DNA-binding</keyword>
<dbReference type="GO" id="GO:0000978">
    <property type="term" value="F:RNA polymerase II cis-regulatory region sequence-specific DNA binding"/>
    <property type="evidence" value="ECO:0007669"/>
    <property type="project" value="TreeGrafter"/>
</dbReference>
<dbReference type="FunCoup" id="K1QV52">
    <property type="interactions" value="256"/>
</dbReference>
<evidence type="ECO:0000256" key="2">
    <source>
        <dbReference type="ARBA" id="ARBA00022473"/>
    </source>
</evidence>
<name>K1QV52_MAGGI</name>
<evidence type="ECO:0000256" key="7">
    <source>
        <dbReference type="PIRNR" id="PIRNR002603"/>
    </source>
</evidence>
<dbReference type="HOGENOM" id="CLU_012515_0_0_1"/>
<dbReference type="Gene3D" id="2.70.50.80">
    <property type="match status" value="2"/>
</dbReference>
<dbReference type="Pfam" id="PF01285">
    <property type="entry name" value="TEA"/>
    <property type="match status" value="1"/>
</dbReference>
<dbReference type="InterPro" id="IPR016361">
    <property type="entry name" value="TEF_metazoa"/>
</dbReference>
<dbReference type="InParanoid" id="K1QV52"/>
<evidence type="ECO:0000313" key="8">
    <source>
        <dbReference type="EMBL" id="EKC32840.1"/>
    </source>
</evidence>
<dbReference type="InterPro" id="IPR038096">
    <property type="entry name" value="TEA/ATTS_sf"/>
</dbReference>
<evidence type="ECO:0000256" key="1">
    <source>
        <dbReference type="ARBA" id="ARBA00004123"/>
    </source>
</evidence>
<dbReference type="FunFam" id="2.70.50.80:FF:000005">
    <property type="entry name" value="Transcription enhancer factor-like protein egl-44"/>
    <property type="match status" value="1"/>
</dbReference>
<dbReference type="Gene3D" id="6.10.20.40">
    <property type="entry name" value="TEA/ATTS domain"/>
    <property type="match status" value="1"/>
</dbReference>
<evidence type="ECO:0000256" key="6">
    <source>
        <dbReference type="ARBA" id="ARBA00023242"/>
    </source>
</evidence>
<dbReference type="InterPro" id="IPR041086">
    <property type="entry name" value="YBD"/>
</dbReference>
<keyword evidence="2" id="KW-0217">Developmental protein</keyword>
<keyword evidence="6 7" id="KW-0539">Nucleus</keyword>
<dbReference type="EMBL" id="JH818017">
    <property type="protein sequence ID" value="EKC32840.1"/>
    <property type="molecule type" value="Genomic_DNA"/>
</dbReference>
<dbReference type="InterPro" id="IPR050937">
    <property type="entry name" value="TEC1_TEAD_TF"/>
</dbReference>
<dbReference type="Pfam" id="PF17725">
    <property type="entry name" value="YBD"/>
    <property type="match status" value="1"/>
</dbReference>